<name>A0ABN2BLK9_9ACTN</name>
<reference evidence="1 2" key="1">
    <citation type="journal article" date="2019" name="Int. J. Syst. Evol. Microbiol.">
        <title>The Global Catalogue of Microorganisms (GCM) 10K type strain sequencing project: providing services to taxonomists for standard genome sequencing and annotation.</title>
        <authorList>
            <consortium name="The Broad Institute Genomics Platform"/>
            <consortium name="The Broad Institute Genome Sequencing Center for Infectious Disease"/>
            <person name="Wu L."/>
            <person name="Ma J."/>
        </authorList>
    </citation>
    <scope>NUCLEOTIDE SEQUENCE [LARGE SCALE GENOMIC DNA]</scope>
    <source>
        <strain evidence="1 2">JCM 14303</strain>
    </source>
</reference>
<dbReference type="EMBL" id="BAAANC010000002">
    <property type="protein sequence ID" value="GAA1541636.1"/>
    <property type="molecule type" value="Genomic_DNA"/>
</dbReference>
<keyword evidence="2" id="KW-1185">Reference proteome</keyword>
<sequence>MPKQLTIVVTCTDRKALSRAPRHEVRHLPDVALEVRARMWVDLVSAATDTRPLARLYQGEAWHQVSKLEAEVAAKGFVPRTLVASAGLGLRSVQSEAPAYSATFALGHLDSVGLDRSQNQMWWERIRSSRLADDLDDPFAGPTLLVLSETYASAMARELESLEAREDVLVFGGMSGLLEEQRFPSDLGLRSALGGTAISLNLRMATMWLQRQTTVKFDAERNRTEWDAWAESVRKSTVYNRQPVDDAAVAAWIRMVRESRPDLSKTVALRMLRDSGVACEQRRFGALFSAVTGKP</sequence>
<comment type="caution">
    <text evidence="1">The sequence shown here is derived from an EMBL/GenBank/DDBJ whole genome shotgun (WGS) entry which is preliminary data.</text>
</comment>
<accession>A0ABN2BLK9</accession>
<dbReference type="RefSeq" id="WP_344178254.1">
    <property type="nucleotide sequence ID" value="NZ_BAAANC010000002.1"/>
</dbReference>
<proteinExistence type="predicted"/>
<evidence type="ECO:0000313" key="1">
    <source>
        <dbReference type="EMBL" id="GAA1541636.1"/>
    </source>
</evidence>
<gene>
    <name evidence="1" type="ORF">GCM10009741_50890</name>
</gene>
<protein>
    <submittedName>
        <fullName evidence="1">Uncharacterized protein</fullName>
    </submittedName>
</protein>
<evidence type="ECO:0000313" key="2">
    <source>
        <dbReference type="Proteomes" id="UP001500363"/>
    </source>
</evidence>
<dbReference type="Proteomes" id="UP001500363">
    <property type="component" value="Unassembled WGS sequence"/>
</dbReference>
<organism evidence="1 2">
    <name type="scientific">Kribbella lupini</name>
    <dbReference type="NCBI Taxonomy" id="291602"/>
    <lineage>
        <taxon>Bacteria</taxon>
        <taxon>Bacillati</taxon>
        <taxon>Actinomycetota</taxon>
        <taxon>Actinomycetes</taxon>
        <taxon>Propionibacteriales</taxon>
        <taxon>Kribbellaceae</taxon>
        <taxon>Kribbella</taxon>
    </lineage>
</organism>